<keyword evidence="1" id="KW-0813">Transport</keyword>
<evidence type="ECO:0000256" key="4">
    <source>
        <dbReference type="ARBA" id="ARBA00022982"/>
    </source>
</evidence>
<accession>R5XPT6</accession>
<sequence length="236" mass="27008">MKNIKANRTFTAWRKYGWILTFLIAFGGLFEHKLGLLVPFGVMLGLMITSLFDGRFWCGNVCPHGCWFDSILLRYSKNKEIPRGFKSKATIVVVFIVFVFILGTRVFKVFSNFSSLDFWDKFGFIFVTTYLVVLLISTPLALFISPRTWCQFCPMGSIEKMLGTLGEKTKIAKNTNKKLTIIDKDACIKCKKCARVCPMQLQPYLKFDENNKLNDINCIKCKTCVNNCPKGILEIK</sequence>
<dbReference type="GO" id="GO:0051539">
    <property type="term" value="F:4 iron, 4 sulfur cluster binding"/>
    <property type="evidence" value="ECO:0007669"/>
    <property type="project" value="UniProtKB-KW"/>
</dbReference>
<feature type="transmembrane region" description="Helical" evidence="7">
    <location>
        <begin position="36"/>
        <end position="52"/>
    </location>
</feature>
<dbReference type="Proteomes" id="UP000017980">
    <property type="component" value="Unassembled WGS sequence"/>
</dbReference>
<dbReference type="PROSITE" id="PS00198">
    <property type="entry name" value="4FE4S_FER_1"/>
    <property type="match status" value="1"/>
</dbReference>
<dbReference type="GO" id="GO:0046872">
    <property type="term" value="F:metal ion binding"/>
    <property type="evidence" value="ECO:0007669"/>
    <property type="project" value="UniProtKB-KW"/>
</dbReference>
<dbReference type="Pfam" id="PF12801">
    <property type="entry name" value="Fer4_5"/>
    <property type="match status" value="2"/>
</dbReference>
<dbReference type="InterPro" id="IPR051684">
    <property type="entry name" value="Electron_Trans/Redox"/>
</dbReference>
<evidence type="ECO:0000256" key="3">
    <source>
        <dbReference type="ARBA" id="ARBA00022723"/>
    </source>
</evidence>
<dbReference type="SUPFAM" id="SSF54862">
    <property type="entry name" value="4Fe-4S ferredoxins"/>
    <property type="match status" value="1"/>
</dbReference>
<dbReference type="PANTHER" id="PTHR30176">
    <property type="entry name" value="FERREDOXIN-TYPE PROTEIN NAPH"/>
    <property type="match status" value="1"/>
</dbReference>
<dbReference type="Pfam" id="PF13237">
    <property type="entry name" value="Fer4_10"/>
    <property type="match status" value="1"/>
</dbReference>
<dbReference type="EMBL" id="CBBD010000046">
    <property type="protein sequence ID" value="CDA10816.1"/>
    <property type="molecule type" value="Genomic_DNA"/>
</dbReference>
<organism evidence="9 10">
    <name type="scientific">Intestinibacter bartlettii CAG:1329</name>
    <dbReference type="NCBI Taxonomy" id="1263063"/>
    <lineage>
        <taxon>Bacteria</taxon>
        <taxon>Bacillati</taxon>
        <taxon>Bacillota</taxon>
        <taxon>Clostridia</taxon>
        <taxon>Peptostreptococcales</taxon>
        <taxon>Peptostreptococcaceae</taxon>
        <taxon>Intestinibacter</taxon>
    </lineage>
</organism>
<feature type="transmembrane region" description="Helical" evidence="7">
    <location>
        <begin position="12"/>
        <end position="30"/>
    </location>
</feature>
<dbReference type="InterPro" id="IPR017900">
    <property type="entry name" value="4Fe4S_Fe_S_CS"/>
</dbReference>
<protein>
    <submittedName>
        <fullName evidence="9">4Fe-4S ferredoxin iron-sulfur binding domain protein</fullName>
    </submittedName>
</protein>
<dbReference type="PANTHER" id="PTHR30176:SF3">
    <property type="entry name" value="FERREDOXIN-TYPE PROTEIN NAPH"/>
    <property type="match status" value="1"/>
</dbReference>
<feature type="domain" description="4Fe-4S ferredoxin-type" evidence="8">
    <location>
        <begin position="178"/>
        <end position="207"/>
    </location>
</feature>
<dbReference type="InterPro" id="IPR017896">
    <property type="entry name" value="4Fe4S_Fe-S-bd"/>
</dbReference>
<dbReference type="PROSITE" id="PS51379">
    <property type="entry name" value="4FE4S_FER_2"/>
    <property type="match status" value="2"/>
</dbReference>
<dbReference type="Gene3D" id="3.30.70.20">
    <property type="match status" value="1"/>
</dbReference>
<evidence type="ECO:0000256" key="1">
    <source>
        <dbReference type="ARBA" id="ARBA00022448"/>
    </source>
</evidence>
<evidence type="ECO:0000256" key="5">
    <source>
        <dbReference type="ARBA" id="ARBA00023004"/>
    </source>
</evidence>
<keyword evidence="2" id="KW-0004">4Fe-4S</keyword>
<keyword evidence="7" id="KW-1133">Transmembrane helix</keyword>
<reference evidence="9" key="1">
    <citation type="submission" date="2012-11" db="EMBL/GenBank/DDBJ databases">
        <title>Dependencies among metagenomic species, viruses, plasmids and units of genetic variation.</title>
        <authorList>
            <person name="Nielsen H.B."/>
            <person name="Almeida M."/>
            <person name="Juncker A.S."/>
            <person name="Rasmussen S."/>
            <person name="Li J."/>
            <person name="Sunagawa S."/>
            <person name="Plichta D."/>
            <person name="Gautier L."/>
            <person name="Le Chatelier E."/>
            <person name="Peletier E."/>
            <person name="Bonde I."/>
            <person name="Nielsen T."/>
            <person name="Manichanh C."/>
            <person name="Arumugam M."/>
            <person name="Batto J."/>
            <person name="Santos M.B.Q.D."/>
            <person name="Blom N."/>
            <person name="Borruel N."/>
            <person name="Burgdorf K.S."/>
            <person name="Boumezbeur F."/>
            <person name="Casellas F."/>
            <person name="Dore J."/>
            <person name="Guarner F."/>
            <person name="Hansen T."/>
            <person name="Hildebrand F."/>
            <person name="Kaas R.S."/>
            <person name="Kennedy S."/>
            <person name="Kristiansen K."/>
            <person name="Kultima J.R."/>
            <person name="Leonard P."/>
            <person name="Levenez F."/>
            <person name="Lund O."/>
            <person name="Moumen B."/>
            <person name="Le Paslier D."/>
            <person name="Pons N."/>
            <person name="Pedersen O."/>
            <person name="Prifti E."/>
            <person name="Qin J."/>
            <person name="Raes J."/>
            <person name="Tap J."/>
            <person name="Tims S."/>
            <person name="Ussery D.W."/>
            <person name="Yamada T."/>
            <person name="MetaHit consortium"/>
            <person name="Renault P."/>
            <person name="Sicheritz-Ponten T."/>
            <person name="Bork P."/>
            <person name="Wang J."/>
            <person name="Brunak S."/>
            <person name="Ehrlich S.D."/>
        </authorList>
    </citation>
    <scope>NUCLEOTIDE SEQUENCE [LARGE SCALE GENOMIC DNA]</scope>
</reference>
<keyword evidence="6" id="KW-0411">Iron-sulfur</keyword>
<feature type="domain" description="4Fe-4S ferredoxin-type" evidence="8">
    <location>
        <begin position="209"/>
        <end position="236"/>
    </location>
</feature>
<proteinExistence type="predicted"/>
<keyword evidence="7" id="KW-0472">Membrane</keyword>
<feature type="transmembrane region" description="Helical" evidence="7">
    <location>
        <begin position="122"/>
        <end position="145"/>
    </location>
</feature>
<evidence type="ECO:0000256" key="6">
    <source>
        <dbReference type="ARBA" id="ARBA00023014"/>
    </source>
</evidence>
<dbReference type="GO" id="GO:0005886">
    <property type="term" value="C:plasma membrane"/>
    <property type="evidence" value="ECO:0007669"/>
    <property type="project" value="TreeGrafter"/>
</dbReference>
<name>R5XPT6_9FIRM</name>
<comment type="caution">
    <text evidence="9">The sequence shown here is derived from an EMBL/GenBank/DDBJ whole genome shotgun (WGS) entry which is preliminary data.</text>
</comment>
<evidence type="ECO:0000256" key="7">
    <source>
        <dbReference type="SAM" id="Phobius"/>
    </source>
</evidence>
<keyword evidence="5" id="KW-0408">Iron</keyword>
<gene>
    <name evidence="9" type="ORF">BN488_01843</name>
</gene>
<keyword evidence="4" id="KW-0249">Electron transport</keyword>
<dbReference type="RefSeq" id="WP_022072050.1">
    <property type="nucleotide sequence ID" value="NZ_HF999328.1"/>
</dbReference>
<keyword evidence="7" id="KW-0812">Transmembrane</keyword>
<evidence type="ECO:0000313" key="10">
    <source>
        <dbReference type="Proteomes" id="UP000017980"/>
    </source>
</evidence>
<evidence type="ECO:0000259" key="8">
    <source>
        <dbReference type="PROSITE" id="PS51379"/>
    </source>
</evidence>
<keyword evidence="3" id="KW-0479">Metal-binding</keyword>
<evidence type="ECO:0000256" key="2">
    <source>
        <dbReference type="ARBA" id="ARBA00022485"/>
    </source>
</evidence>
<feature type="transmembrane region" description="Helical" evidence="7">
    <location>
        <begin position="89"/>
        <end position="110"/>
    </location>
</feature>
<evidence type="ECO:0000313" key="9">
    <source>
        <dbReference type="EMBL" id="CDA10816.1"/>
    </source>
</evidence>
<dbReference type="AlphaFoldDB" id="R5XPT6"/>